<dbReference type="SUPFAM" id="SSF46966">
    <property type="entry name" value="Spectrin repeat"/>
    <property type="match status" value="1"/>
</dbReference>
<dbReference type="Proteomes" id="UP000261340">
    <property type="component" value="Unplaced"/>
</dbReference>
<organism evidence="2 3">
    <name type="scientific">Amphilophus citrinellus</name>
    <name type="common">Midas cichlid</name>
    <name type="synonym">Cichlasoma citrinellum</name>
    <dbReference type="NCBI Taxonomy" id="61819"/>
    <lineage>
        <taxon>Eukaryota</taxon>
        <taxon>Metazoa</taxon>
        <taxon>Chordata</taxon>
        <taxon>Craniata</taxon>
        <taxon>Vertebrata</taxon>
        <taxon>Euteleostomi</taxon>
        <taxon>Actinopterygii</taxon>
        <taxon>Neopterygii</taxon>
        <taxon>Teleostei</taxon>
        <taxon>Neoteleostei</taxon>
        <taxon>Acanthomorphata</taxon>
        <taxon>Ovalentaria</taxon>
        <taxon>Cichlomorphae</taxon>
        <taxon>Cichliformes</taxon>
        <taxon>Cichlidae</taxon>
        <taxon>New World cichlids</taxon>
        <taxon>Cichlasomatinae</taxon>
        <taxon>Heroini</taxon>
        <taxon>Amphilophus</taxon>
    </lineage>
</organism>
<accession>A0A3Q0SPD1</accession>
<feature type="compositionally biased region" description="Basic and acidic residues" evidence="1">
    <location>
        <begin position="1"/>
        <end position="29"/>
    </location>
</feature>
<feature type="compositionally biased region" description="Polar residues" evidence="1">
    <location>
        <begin position="41"/>
        <end position="50"/>
    </location>
</feature>
<feature type="compositionally biased region" description="Polar residues" evidence="1">
    <location>
        <begin position="310"/>
        <end position="320"/>
    </location>
</feature>
<sequence>METKGCSQRFKELQNRRCSTTEDSERSTSEGRGGPHKSVTMAATSSSLSHRQYVARKPLFSAEHHASILKKTHPQRKQPGVDRSGHHSTKFWTKPRDEVTPLSLSLSLSDISLPSTSKEDLSSPLGVSELLSHHEESTTFGTSFPMTRLAPKNLSSSNLQVHRLNLPLRPRLTSTVLYPTSTPRSGFSKPNQTQVRLESRKERSWRERKLCSLGANTKEVPKSPYQANYWACAIPKALPPSVDRHSTGWDPNKEYQALLNYTYPLRPGQEVSECDSSKRLQGDFVLHTDFNLQDSGIALDHPCSSTSLSGLDTSVSATGQSKERSTLCPGQMSPERQSSTRSADETHSLLSLSLDCLDCSKDRGETNAFSTDGHDHQCRTLCSPTPSAFIHSASVLPRSMCGQVDEEFRPLPEQLEELQLLSREVSICLRFLHWKTNSSPTPAVHRKSMNYHSEAWADPAGGRLSPPSLREAEALVARLCGVSLIDSQKDSWEDEEQSDSLMQHIQVFCSQLQLLIQQLHVVSEKMELLTAPTVEMDSVKSSLAEYQSFQREVSRHQPLASCALHAGQLLLSCMNSTSPCQSVTAASLTNTEGASSC</sequence>
<dbReference type="AlphaFoldDB" id="A0A3Q0SPD1"/>
<evidence type="ECO:0000313" key="2">
    <source>
        <dbReference type="Ensembl" id="ENSACIP00000025131.1"/>
    </source>
</evidence>
<name>A0A3Q0SPD1_AMPCI</name>
<feature type="region of interest" description="Disordered" evidence="1">
    <location>
        <begin position="1"/>
        <end position="50"/>
    </location>
</feature>
<dbReference type="GeneTree" id="ENSGT00810000125473"/>
<evidence type="ECO:0000313" key="3">
    <source>
        <dbReference type="Proteomes" id="UP000261340"/>
    </source>
</evidence>
<feature type="region of interest" description="Disordered" evidence="1">
    <location>
        <begin position="310"/>
        <end position="344"/>
    </location>
</feature>
<evidence type="ECO:0008006" key="4">
    <source>
        <dbReference type="Google" id="ProtNLM"/>
    </source>
</evidence>
<dbReference type="Ensembl" id="ENSACIT00000025789.1">
    <property type="protein sequence ID" value="ENSACIP00000025131.1"/>
    <property type="gene ID" value="ENSACIG00000019466.1"/>
</dbReference>
<protein>
    <recommendedName>
        <fullName evidence="4">Centrosomal protein 68</fullName>
    </recommendedName>
</protein>
<dbReference type="OMA" id="EHIQLFC"/>
<evidence type="ECO:0000256" key="1">
    <source>
        <dbReference type="SAM" id="MobiDB-lite"/>
    </source>
</evidence>
<reference evidence="2" key="1">
    <citation type="submission" date="2025-08" db="UniProtKB">
        <authorList>
            <consortium name="Ensembl"/>
        </authorList>
    </citation>
    <scope>IDENTIFICATION</scope>
</reference>
<reference evidence="2" key="2">
    <citation type="submission" date="2025-09" db="UniProtKB">
        <authorList>
            <consortium name="Ensembl"/>
        </authorList>
    </citation>
    <scope>IDENTIFICATION</scope>
</reference>
<keyword evidence="3" id="KW-1185">Reference proteome</keyword>
<dbReference type="STRING" id="61819.ENSACIP00000025131"/>
<feature type="region of interest" description="Disordered" evidence="1">
    <location>
        <begin position="70"/>
        <end position="94"/>
    </location>
</feature>
<proteinExistence type="predicted"/>